<sequence>MACDGCGEPLAVDGTTQLPGPGGEVGPGTRLLGPLIAARPDEGPPPA</sequence>
<dbReference type="EMBL" id="BAAAPE010000019">
    <property type="protein sequence ID" value="GAA2098644.1"/>
    <property type="molecule type" value="Genomic_DNA"/>
</dbReference>
<evidence type="ECO:0000313" key="2">
    <source>
        <dbReference type="EMBL" id="GAA2098644.1"/>
    </source>
</evidence>
<reference evidence="3" key="1">
    <citation type="journal article" date="2019" name="Int. J. Syst. Evol. Microbiol.">
        <title>The Global Catalogue of Microorganisms (GCM) 10K type strain sequencing project: providing services to taxonomists for standard genome sequencing and annotation.</title>
        <authorList>
            <consortium name="The Broad Institute Genomics Platform"/>
            <consortium name="The Broad Institute Genome Sequencing Center for Infectious Disease"/>
            <person name="Wu L."/>
            <person name="Ma J."/>
        </authorList>
    </citation>
    <scope>NUCLEOTIDE SEQUENCE [LARGE SCALE GENOMIC DNA]</scope>
    <source>
        <strain evidence="3">JCM 15478</strain>
    </source>
</reference>
<gene>
    <name evidence="2" type="ORF">GCM10009801_69830</name>
</gene>
<evidence type="ECO:0000313" key="3">
    <source>
        <dbReference type="Proteomes" id="UP001500016"/>
    </source>
</evidence>
<keyword evidence="3" id="KW-1185">Reference proteome</keyword>
<protein>
    <submittedName>
        <fullName evidence="2">Uncharacterized protein</fullName>
    </submittedName>
</protein>
<organism evidence="2 3">
    <name type="scientific">Streptomyces albiaxialis</name>
    <dbReference type="NCBI Taxonomy" id="329523"/>
    <lineage>
        <taxon>Bacteria</taxon>
        <taxon>Bacillati</taxon>
        <taxon>Actinomycetota</taxon>
        <taxon>Actinomycetes</taxon>
        <taxon>Kitasatosporales</taxon>
        <taxon>Streptomycetaceae</taxon>
        <taxon>Streptomyces</taxon>
    </lineage>
</organism>
<accession>A0ABP5IHN0</accession>
<name>A0ABP5IHN0_9ACTN</name>
<proteinExistence type="predicted"/>
<evidence type="ECO:0000256" key="1">
    <source>
        <dbReference type="SAM" id="MobiDB-lite"/>
    </source>
</evidence>
<comment type="caution">
    <text evidence="2">The sequence shown here is derived from an EMBL/GenBank/DDBJ whole genome shotgun (WGS) entry which is preliminary data.</text>
</comment>
<feature type="region of interest" description="Disordered" evidence="1">
    <location>
        <begin position="1"/>
        <end position="47"/>
    </location>
</feature>
<dbReference type="Proteomes" id="UP001500016">
    <property type="component" value="Unassembled WGS sequence"/>
</dbReference>